<protein>
    <recommendedName>
        <fullName evidence="7">Cytosine-specific methyltransferase</fullName>
        <ecNumber evidence="7">2.1.1.37</ecNumber>
    </recommendedName>
</protein>
<feature type="active site" evidence="5">
    <location>
        <position position="84"/>
    </location>
</feature>
<evidence type="ECO:0000313" key="8">
    <source>
        <dbReference type="EMBL" id="KQL43629.1"/>
    </source>
</evidence>
<evidence type="ECO:0000256" key="4">
    <source>
        <dbReference type="ARBA" id="ARBA00022747"/>
    </source>
</evidence>
<dbReference type="Gene3D" id="3.40.50.150">
    <property type="entry name" value="Vaccinia Virus protein VP39"/>
    <property type="match status" value="1"/>
</dbReference>
<evidence type="ECO:0000256" key="7">
    <source>
        <dbReference type="RuleBase" id="RU000417"/>
    </source>
</evidence>
<comment type="catalytic activity">
    <reaction evidence="7">
        <text>a 2'-deoxycytidine in DNA + S-adenosyl-L-methionine = a 5-methyl-2'-deoxycytidine in DNA + S-adenosyl-L-homocysteine + H(+)</text>
        <dbReference type="Rhea" id="RHEA:13681"/>
        <dbReference type="Rhea" id="RHEA-COMP:11369"/>
        <dbReference type="Rhea" id="RHEA-COMP:11370"/>
        <dbReference type="ChEBI" id="CHEBI:15378"/>
        <dbReference type="ChEBI" id="CHEBI:57856"/>
        <dbReference type="ChEBI" id="CHEBI:59789"/>
        <dbReference type="ChEBI" id="CHEBI:85452"/>
        <dbReference type="ChEBI" id="CHEBI:85454"/>
        <dbReference type="EC" id="2.1.1.37"/>
    </reaction>
</comment>
<gene>
    <name evidence="8" type="ORF">AN963_29910</name>
</gene>
<evidence type="ECO:0000256" key="1">
    <source>
        <dbReference type="ARBA" id="ARBA00022603"/>
    </source>
</evidence>
<dbReference type="InterPro" id="IPR050390">
    <property type="entry name" value="C5-Methyltransferase"/>
</dbReference>
<evidence type="ECO:0000313" key="9">
    <source>
        <dbReference type="Proteomes" id="UP000051063"/>
    </source>
</evidence>
<dbReference type="Pfam" id="PF00145">
    <property type="entry name" value="DNA_methylase"/>
    <property type="match status" value="1"/>
</dbReference>
<dbReference type="PROSITE" id="PS00094">
    <property type="entry name" value="C5_MTASE_1"/>
    <property type="match status" value="1"/>
</dbReference>
<reference evidence="8 9" key="1">
    <citation type="submission" date="2015-09" db="EMBL/GenBank/DDBJ databases">
        <title>Genome sequencing project for genomic taxonomy and phylogenomics of Bacillus-like bacteria.</title>
        <authorList>
            <person name="Liu B."/>
            <person name="Wang J."/>
            <person name="Zhu Y."/>
            <person name="Liu G."/>
            <person name="Chen Q."/>
            <person name="Chen Z."/>
            <person name="Lan J."/>
            <person name="Che J."/>
            <person name="Ge C."/>
            <person name="Shi H."/>
            <person name="Pan Z."/>
            <person name="Liu X."/>
        </authorList>
    </citation>
    <scope>NUCLEOTIDE SEQUENCE [LARGE SCALE GENOMIC DNA]</scope>
    <source>
        <strain evidence="8 9">DSM 8552</strain>
    </source>
</reference>
<keyword evidence="4" id="KW-0680">Restriction system</keyword>
<proteinExistence type="inferred from homology"/>
<organism evidence="8 9">
    <name type="scientific">Brevibacillus choshinensis</name>
    <dbReference type="NCBI Taxonomy" id="54911"/>
    <lineage>
        <taxon>Bacteria</taxon>
        <taxon>Bacillati</taxon>
        <taxon>Bacillota</taxon>
        <taxon>Bacilli</taxon>
        <taxon>Bacillales</taxon>
        <taxon>Paenibacillaceae</taxon>
        <taxon>Brevibacillus</taxon>
    </lineage>
</organism>
<dbReference type="InterPro" id="IPR029063">
    <property type="entry name" value="SAM-dependent_MTases_sf"/>
</dbReference>
<keyword evidence="1 5" id="KW-0489">Methyltransferase</keyword>
<dbReference type="EMBL" id="LJJB01000015">
    <property type="protein sequence ID" value="KQL43629.1"/>
    <property type="molecule type" value="Genomic_DNA"/>
</dbReference>
<dbReference type="RefSeq" id="WP_055748170.1">
    <property type="nucleotide sequence ID" value="NZ_LJJB01000015.1"/>
</dbReference>
<comment type="similarity">
    <text evidence="5 6">Belongs to the class I-like SAM-binding methyltransferase superfamily. C5-methyltransferase family.</text>
</comment>
<dbReference type="Gene3D" id="3.90.120.10">
    <property type="entry name" value="DNA Methylase, subunit A, domain 2"/>
    <property type="match status" value="1"/>
</dbReference>
<dbReference type="NCBIfam" id="TIGR00675">
    <property type="entry name" value="dcm"/>
    <property type="match status" value="1"/>
</dbReference>
<dbReference type="InterPro" id="IPR001525">
    <property type="entry name" value="C5_MeTfrase"/>
</dbReference>
<dbReference type="PANTHER" id="PTHR10629:SF52">
    <property type="entry name" value="DNA (CYTOSINE-5)-METHYLTRANSFERASE 1"/>
    <property type="match status" value="1"/>
</dbReference>
<dbReference type="Proteomes" id="UP000051063">
    <property type="component" value="Unassembled WGS sequence"/>
</dbReference>
<keyword evidence="9" id="KW-1185">Reference proteome</keyword>
<keyword evidence="2 5" id="KW-0808">Transferase</keyword>
<dbReference type="EC" id="2.1.1.37" evidence="7"/>
<evidence type="ECO:0000256" key="5">
    <source>
        <dbReference type="PROSITE-ProRule" id="PRU01016"/>
    </source>
</evidence>
<comment type="caution">
    <text evidence="8">The sequence shown here is derived from an EMBL/GenBank/DDBJ whole genome shotgun (WGS) entry which is preliminary data.</text>
</comment>
<evidence type="ECO:0000256" key="6">
    <source>
        <dbReference type="RuleBase" id="RU000416"/>
    </source>
</evidence>
<dbReference type="PROSITE" id="PS51679">
    <property type="entry name" value="SAM_MT_C5"/>
    <property type="match status" value="1"/>
</dbReference>
<accession>A0ABR5MZU0</accession>
<dbReference type="SUPFAM" id="SSF53335">
    <property type="entry name" value="S-adenosyl-L-methionine-dependent methyltransferases"/>
    <property type="match status" value="1"/>
</dbReference>
<evidence type="ECO:0000256" key="3">
    <source>
        <dbReference type="ARBA" id="ARBA00022691"/>
    </source>
</evidence>
<keyword evidence="3 5" id="KW-0949">S-adenosyl-L-methionine</keyword>
<name>A0ABR5MZU0_BRECH</name>
<dbReference type="PRINTS" id="PR00105">
    <property type="entry name" value="C5METTRFRASE"/>
</dbReference>
<dbReference type="PANTHER" id="PTHR10629">
    <property type="entry name" value="CYTOSINE-SPECIFIC METHYLTRANSFERASE"/>
    <property type="match status" value="1"/>
</dbReference>
<evidence type="ECO:0000256" key="2">
    <source>
        <dbReference type="ARBA" id="ARBA00022679"/>
    </source>
</evidence>
<sequence length="398" mass="45559">MYTVLDLFCGAGGMSEGFLQAGFQIPFASDYSKEAAETYKRRHDQLGYNLNFFNDDIGKLTKRSTLNDFLGGATIDVIVGGPPCQGFSLTGKRDENDPRNRLFLDYLKIVKLVKPKYFVIENVEGMLSYKVKKIKGISGTIYEDEIVPEIIKKEAKTFGYYVEYKLLNAKDYGVPQNRPRVIFFGTRNFKRKKDRLQIPTFPEKHKVVVSVEDAISDLRFLKNGQVSSNYNGRYRVTPYQQLLRNGLTPNANGETIRAIRLENHKASTHQEKTVKRFEKLKPGESVGDLLIRLTSEELKYFKTKKYRCTKLEKDSVSPTVLTLPDDIVHYDQGNPRILSVREFARLQSFDDSFVFYGKRTTGGDRRKYETPQYTQVGNAVPPLFARAIANQIIKCLRS</sequence>
<dbReference type="InterPro" id="IPR018117">
    <property type="entry name" value="C5_DNA_meth_AS"/>
</dbReference>